<evidence type="ECO:0000313" key="2">
    <source>
        <dbReference type="EMBL" id="KAK2140829.1"/>
    </source>
</evidence>
<gene>
    <name evidence="2" type="ORF">LSH36_1236g00006</name>
</gene>
<dbReference type="EMBL" id="JAODUP010001235">
    <property type="protein sequence ID" value="KAK2140829.1"/>
    <property type="molecule type" value="Genomic_DNA"/>
</dbReference>
<sequence>MAVKHQSSSSSSLRQCTDVAESSQCLHPIQLEADLSSAHNGLFVYQWQDREKPGNVPNPQAVQFQVCIQNRYKLNKKYRRLLPVGGGENVPANVPLEQRTFMEQAKVAAQAENEDNIAEQRRQHGKRVRYGEIIQVGKQLVTAGRDVCLRKQLKLVFHLQLNHVFTSKHIHVSTTQTSRRDKNNMLPLGNSRRRIPAARRQFWVACWITDRYHPCSNLGLGVSEVTTESETSSPFSERTYHAASLVRNTKATRGDQTGFPSGTPIPPPMANSRPSTSTSLTFKKDKYLQN</sequence>
<accession>A0AAD9MRY4</accession>
<dbReference type="Proteomes" id="UP001208570">
    <property type="component" value="Unassembled WGS sequence"/>
</dbReference>
<protein>
    <submittedName>
        <fullName evidence="2">Uncharacterized protein</fullName>
    </submittedName>
</protein>
<feature type="compositionally biased region" description="Polar residues" evidence="1">
    <location>
        <begin position="247"/>
        <end position="260"/>
    </location>
</feature>
<dbReference type="Gene3D" id="2.80.10.50">
    <property type="match status" value="1"/>
</dbReference>
<reference evidence="2" key="1">
    <citation type="journal article" date="2023" name="Mol. Biol. Evol.">
        <title>Third-Generation Sequencing Reveals the Adaptive Role of the Epigenome in Three Deep-Sea Polychaetes.</title>
        <authorList>
            <person name="Perez M."/>
            <person name="Aroh O."/>
            <person name="Sun Y."/>
            <person name="Lan Y."/>
            <person name="Juniper S.K."/>
            <person name="Young C.R."/>
            <person name="Angers B."/>
            <person name="Qian P.Y."/>
        </authorList>
    </citation>
    <scope>NUCLEOTIDE SEQUENCE</scope>
    <source>
        <strain evidence="2">P08H-3</strain>
    </source>
</reference>
<name>A0AAD9MRY4_9ANNE</name>
<feature type="region of interest" description="Disordered" evidence="1">
    <location>
        <begin position="247"/>
        <end position="290"/>
    </location>
</feature>
<keyword evidence="3" id="KW-1185">Reference proteome</keyword>
<evidence type="ECO:0000313" key="3">
    <source>
        <dbReference type="Proteomes" id="UP001208570"/>
    </source>
</evidence>
<organism evidence="2 3">
    <name type="scientific">Paralvinella palmiformis</name>
    <dbReference type="NCBI Taxonomy" id="53620"/>
    <lineage>
        <taxon>Eukaryota</taxon>
        <taxon>Metazoa</taxon>
        <taxon>Spiralia</taxon>
        <taxon>Lophotrochozoa</taxon>
        <taxon>Annelida</taxon>
        <taxon>Polychaeta</taxon>
        <taxon>Sedentaria</taxon>
        <taxon>Canalipalpata</taxon>
        <taxon>Terebellida</taxon>
        <taxon>Terebelliformia</taxon>
        <taxon>Alvinellidae</taxon>
        <taxon>Paralvinella</taxon>
    </lineage>
</organism>
<evidence type="ECO:0000256" key="1">
    <source>
        <dbReference type="SAM" id="MobiDB-lite"/>
    </source>
</evidence>
<proteinExistence type="predicted"/>
<comment type="caution">
    <text evidence="2">The sequence shown here is derived from an EMBL/GenBank/DDBJ whole genome shotgun (WGS) entry which is preliminary data.</text>
</comment>
<feature type="compositionally biased region" description="Polar residues" evidence="1">
    <location>
        <begin position="272"/>
        <end position="281"/>
    </location>
</feature>
<dbReference type="AlphaFoldDB" id="A0AAD9MRY4"/>